<dbReference type="GO" id="GO:0003723">
    <property type="term" value="F:RNA binding"/>
    <property type="evidence" value="ECO:0007669"/>
    <property type="project" value="InterPro"/>
</dbReference>
<comment type="similarity">
    <text evidence="6">Belongs to the methyltransferase superfamily. RlmI family.</text>
</comment>
<evidence type="ECO:0000256" key="4">
    <source>
        <dbReference type="ARBA" id="ARBA00022679"/>
    </source>
</evidence>
<dbReference type="STRING" id="1802385.A2856_02800"/>
<dbReference type="InterPro" id="IPR036974">
    <property type="entry name" value="PUA_sf"/>
</dbReference>
<dbReference type="PANTHER" id="PTHR42873">
    <property type="entry name" value="RIBOSOMAL RNA LARGE SUBUNIT METHYLTRANSFERASE"/>
    <property type="match status" value="1"/>
</dbReference>
<evidence type="ECO:0000313" key="9">
    <source>
        <dbReference type="EMBL" id="OGL66587.1"/>
    </source>
</evidence>
<dbReference type="EMBL" id="MGDT01000007">
    <property type="protein sequence ID" value="OGL66587.1"/>
    <property type="molecule type" value="Genomic_DNA"/>
</dbReference>
<dbReference type="GO" id="GO:0005737">
    <property type="term" value="C:cytoplasm"/>
    <property type="evidence" value="ECO:0007669"/>
    <property type="project" value="UniProtKB-SubCell"/>
</dbReference>
<reference evidence="9 10" key="1">
    <citation type="journal article" date="2016" name="Nat. Commun.">
        <title>Thousands of microbial genomes shed light on interconnected biogeochemical processes in an aquifer system.</title>
        <authorList>
            <person name="Anantharaman K."/>
            <person name="Brown C.T."/>
            <person name="Hug L.A."/>
            <person name="Sharon I."/>
            <person name="Castelle C.J."/>
            <person name="Probst A.J."/>
            <person name="Thomas B.C."/>
            <person name="Singh A."/>
            <person name="Wilkins M.J."/>
            <person name="Karaoz U."/>
            <person name="Brodie E.L."/>
            <person name="Williams K.H."/>
            <person name="Hubbard S.S."/>
            <person name="Banfield J.F."/>
        </authorList>
    </citation>
    <scope>NUCLEOTIDE SEQUENCE [LARGE SCALE GENOMIC DNA]</scope>
</reference>
<dbReference type="InterPro" id="IPR029063">
    <property type="entry name" value="SAM-dependent_MTases_sf"/>
</dbReference>
<evidence type="ECO:0000256" key="1">
    <source>
        <dbReference type="ARBA" id="ARBA00004496"/>
    </source>
</evidence>
<dbReference type="InterPro" id="IPR041532">
    <property type="entry name" value="RlmI-like_PUA"/>
</dbReference>
<evidence type="ECO:0000256" key="2">
    <source>
        <dbReference type="ARBA" id="ARBA00022490"/>
    </source>
</evidence>
<dbReference type="InterPro" id="IPR015947">
    <property type="entry name" value="PUA-like_sf"/>
</dbReference>
<dbReference type="SUPFAM" id="SSF88697">
    <property type="entry name" value="PUA domain-like"/>
    <property type="match status" value="1"/>
</dbReference>
<dbReference type="Gene3D" id="2.30.130.10">
    <property type="entry name" value="PUA domain"/>
    <property type="match status" value="1"/>
</dbReference>
<dbReference type="Gene3D" id="3.30.750.80">
    <property type="entry name" value="RNA methyltransferase domain (HRMD) like"/>
    <property type="match status" value="1"/>
</dbReference>
<comment type="subcellular location">
    <subcellularLocation>
        <location evidence="1">Cytoplasm</location>
    </subcellularLocation>
</comment>
<evidence type="ECO:0000256" key="5">
    <source>
        <dbReference type="ARBA" id="ARBA00022691"/>
    </source>
</evidence>
<dbReference type="CDD" id="cd11572">
    <property type="entry name" value="RlmI_M_like"/>
    <property type="match status" value="1"/>
</dbReference>
<evidence type="ECO:0000256" key="3">
    <source>
        <dbReference type="ARBA" id="ARBA00022603"/>
    </source>
</evidence>
<dbReference type="Gene3D" id="3.40.50.150">
    <property type="entry name" value="Vaccinia Virus protein VP39"/>
    <property type="match status" value="1"/>
</dbReference>
<dbReference type="AlphaFoldDB" id="A0A1F7TM15"/>
<sequence length="402" mass="43287">MSYPTLKLKAGKEASVAYGHPWVFSGAFDPSTGSGQGTFESVHHGAFVHVADRKGEVIATGSFSRHGSIAVRVFAPGSAVIDRAFIETRLRKAHERRVRMGYGPLTPTTGYRACFGESDGLPGLVVDRYGDTAVFQIATAALDALRDDVVAAVVSALDVENVVERSDMSGRKDEKLELCAGVRAGKVTGPVAFTENGLPFVADALEGQKTGFFCDQKDLRERVRHLAKGASVLNLFSYTGATGVYAMAGGASRVHNVDESPRALELCAENAKLNGIKPEAFTTEQTDIFQWLASAQGEYDMVIVDPPAIIKGRKDVEAGAKAYHFINRAAMKLVKDGGIFVTSSCSHFFSEADLAFTLRRASVQAGVHLHTLAAVRQSADHPMSVYFPESAYLKSFVCEVKR</sequence>
<dbReference type="GO" id="GO:0032259">
    <property type="term" value="P:methylation"/>
    <property type="evidence" value="ECO:0007669"/>
    <property type="project" value="UniProtKB-KW"/>
</dbReference>
<proteinExistence type="inferred from homology"/>
<dbReference type="CDD" id="cd02440">
    <property type="entry name" value="AdoMet_MTases"/>
    <property type="match status" value="1"/>
</dbReference>
<dbReference type="InterPro" id="IPR019614">
    <property type="entry name" value="SAM-dep_methyl-trfase"/>
</dbReference>
<keyword evidence="2" id="KW-0963">Cytoplasm</keyword>
<dbReference type="SUPFAM" id="SSF53335">
    <property type="entry name" value="S-adenosyl-L-methionine-dependent methyltransferases"/>
    <property type="match status" value="1"/>
</dbReference>
<gene>
    <name evidence="9" type="ORF">A2856_02800</name>
</gene>
<dbReference type="PANTHER" id="PTHR42873:SF1">
    <property type="entry name" value="S-ADENOSYLMETHIONINE-DEPENDENT METHYLTRANSFERASE DOMAIN-CONTAINING PROTEIN"/>
    <property type="match status" value="1"/>
</dbReference>
<feature type="domain" description="RlmI-like PUA" evidence="8">
    <location>
        <begin position="6"/>
        <end position="74"/>
    </location>
</feature>
<dbReference type="PROSITE" id="PS50890">
    <property type="entry name" value="PUA"/>
    <property type="match status" value="1"/>
</dbReference>
<keyword evidence="3" id="KW-0489">Methyltransferase</keyword>
<evidence type="ECO:0000256" key="6">
    <source>
        <dbReference type="ARBA" id="ARBA00038091"/>
    </source>
</evidence>
<feature type="domain" description="S-adenosylmethionine-dependent methyltransferase" evidence="7">
    <location>
        <begin position="193"/>
        <end position="342"/>
    </location>
</feature>
<dbReference type="CDD" id="cd21153">
    <property type="entry name" value="PUA_RlmI"/>
    <property type="match status" value="1"/>
</dbReference>
<protein>
    <submittedName>
        <fullName evidence="9">Uncharacterized protein</fullName>
    </submittedName>
</protein>
<evidence type="ECO:0000259" key="8">
    <source>
        <dbReference type="Pfam" id="PF17785"/>
    </source>
</evidence>
<keyword evidence="5" id="KW-0949">S-adenosyl-L-methionine</keyword>
<organism evidence="9 10">
    <name type="scientific">Candidatus Uhrbacteria bacterium RIFCSPHIGHO2_01_FULL_63_20</name>
    <dbReference type="NCBI Taxonomy" id="1802385"/>
    <lineage>
        <taxon>Bacteria</taxon>
        <taxon>Candidatus Uhriibacteriota</taxon>
    </lineage>
</organism>
<accession>A0A1F7TM15</accession>
<evidence type="ECO:0000313" key="10">
    <source>
        <dbReference type="Proteomes" id="UP000177885"/>
    </source>
</evidence>
<dbReference type="Proteomes" id="UP000177885">
    <property type="component" value="Unassembled WGS sequence"/>
</dbReference>
<name>A0A1F7TM15_9BACT</name>
<evidence type="ECO:0000259" key="7">
    <source>
        <dbReference type="Pfam" id="PF10672"/>
    </source>
</evidence>
<dbReference type="Pfam" id="PF17785">
    <property type="entry name" value="PUA_3"/>
    <property type="match status" value="1"/>
</dbReference>
<dbReference type="Pfam" id="PF10672">
    <property type="entry name" value="Methyltrans_SAM"/>
    <property type="match status" value="1"/>
</dbReference>
<dbReference type="GO" id="GO:0008168">
    <property type="term" value="F:methyltransferase activity"/>
    <property type="evidence" value="ECO:0007669"/>
    <property type="project" value="UniProtKB-KW"/>
</dbReference>
<keyword evidence="4" id="KW-0808">Transferase</keyword>
<comment type="caution">
    <text evidence="9">The sequence shown here is derived from an EMBL/GenBank/DDBJ whole genome shotgun (WGS) entry which is preliminary data.</text>
</comment>